<gene>
    <name evidence="1" type="ORF">C5L30_000132</name>
</gene>
<evidence type="ECO:0000313" key="2">
    <source>
        <dbReference type="Proteomes" id="UP000295257"/>
    </source>
</evidence>
<organism evidence="1 2">
    <name type="scientific">Companilactobacillus farciminis</name>
    <dbReference type="NCBI Taxonomy" id="1612"/>
    <lineage>
        <taxon>Bacteria</taxon>
        <taxon>Bacillati</taxon>
        <taxon>Bacillota</taxon>
        <taxon>Bacilli</taxon>
        <taxon>Lactobacillales</taxon>
        <taxon>Lactobacillaceae</taxon>
        <taxon>Companilactobacillus</taxon>
    </lineage>
</organism>
<reference evidence="1 2" key="1">
    <citation type="journal article" date="2019" name="Appl. Microbiol. Biotechnol.">
        <title>Uncovering carbohydrate metabolism through a genotype-phenotype association study of 56 lactic acid bacteria genomes.</title>
        <authorList>
            <person name="Buron-Moles G."/>
            <person name="Chailyan A."/>
            <person name="Dolejs I."/>
            <person name="Forster J."/>
            <person name="Miks M.H."/>
        </authorList>
    </citation>
    <scope>NUCLEOTIDE SEQUENCE [LARGE SCALE GENOMIC DNA]</scope>
    <source>
        <strain evidence="1 2">ATCC 29644</strain>
    </source>
</reference>
<comment type="caution">
    <text evidence="1">The sequence shown here is derived from an EMBL/GenBank/DDBJ whole genome shotgun (WGS) entry which is preliminary data.</text>
</comment>
<dbReference type="EMBL" id="PUFN01000002">
    <property type="protein sequence ID" value="TDG74897.1"/>
    <property type="molecule type" value="Genomic_DNA"/>
</dbReference>
<dbReference type="RefSeq" id="WP_010018131.1">
    <property type="nucleotide sequence ID" value="NZ_CAJJMR010000001.1"/>
</dbReference>
<accession>A0A4R5NJY1</accession>
<dbReference type="OrthoDB" id="2083025at2"/>
<protein>
    <submittedName>
        <fullName evidence="1">Uncharacterized protein</fullName>
    </submittedName>
</protein>
<name>A0A4R5NJY1_9LACO</name>
<dbReference type="STRING" id="1612.ABB44_03360"/>
<dbReference type="Proteomes" id="UP000295257">
    <property type="component" value="Unassembled WGS sequence"/>
</dbReference>
<dbReference type="AlphaFoldDB" id="A0A4R5NJY1"/>
<sequence length="149" mass="17299">MGEIHDLHCTKCGYGIKANTGIGMLYSPENVFKDKQFLLDLVDDTKIADQTMDLLTKGYEINEDYGHAIYACPNDFYLFDKFYFQLKGSSKFEPQYPCPYCQTTLKRLTFAKGSPRATRLRFVKEPEKYWHCPKCGNDELNEMAFGNWD</sequence>
<evidence type="ECO:0000313" key="1">
    <source>
        <dbReference type="EMBL" id="TDG74897.1"/>
    </source>
</evidence>
<proteinExistence type="predicted"/>
<keyword evidence="2" id="KW-1185">Reference proteome</keyword>